<sequence length="381" mass="40430">MTTFEMPALTDEEIDNFYRTHRIPTTGDAVALFQAMIAGTWVGIVGDPDTPPMASATMELVDGKAVITTTVLIGPRGFPGKNAPMVDLEWPVPLNEDGTVNLPTDWGAEKKNHGYLHGGLVYVWDGVNDFHTALPGPTGKTGATPQITLLFETIPMSERTPEVIAAGDQVEKGGTDEKPVYKIRALSPQGPQGEMGPMEQITNYDPNTAAGGASTGTVITKLPNGKWGPSDMSTKLVRFGTIPEGAFTNFNGSAQRAPILSYTFPILDYDTVLRIGGHIKSFGVELDSDPLTIGAEVRLGDPLSGQLIARGKGTIIGWTQLGPHYSEPNANTVAAAPDNGVGLVPAGTAATIHVALVNDGLFGAYIFNRTDAQIDYLFVPQ</sequence>
<dbReference type="GeneID" id="26625194"/>
<evidence type="ECO:0000313" key="2">
    <source>
        <dbReference type="Proteomes" id="UP000202037"/>
    </source>
</evidence>
<dbReference type="OrthoDB" id="4126at10239"/>
<protein>
    <submittedName>
        <fullName evidence="1">Minor tail protein</fullName>
    </submittedName>
</protein>
<dbReference type="EMBL" id="KR080202">
    <property type="protein sequence ID" value="AKF14882.1"/>
    <property type="molecule type" value="Genomic_DNA"/>
</dbReference>
<keyword evidence="2" id="KW-1185">Reference proteome</keyword>
<evidence type="ECO:0000313" key="1">
    <source>
        <dbReference type="EMBL" id="AKF14882.1"/>
    </source>
</evidence>
<accession>A0A0F6SJV6</accession>
<name>A0A0F6SJV6_9CAUD</name>
<organism evidence="1 2">
    <name type="scientific">Mycobacterium phage MOOREtheMARYer</name>
    <dbReference type="NCBI Taxonomy" id="1647309"/>
    <lineage>
        <taxon>Viruses</taxon>
        <taxon>Duplodnaviria</taxon>
        <taxon>Heunggongvirae</taxon>
        <taxon>Uroviricota</taxon>
        <taxon>Caudoviricetes</taxon>
        <taxon>Gclasvirinae</taxon>
        <taxon>Pinnievirus</taxon>
        <taxon>Pinnievirus moorethemaryer</taxon>
    </lineage>
</organism>
<reference evidence="1 2" key="1">
    <citation type="journal article" date="2015" name="Genome Announc.">
        <title>Genome Sequences of Cluster G Mycobacteriophages Cambiare, FlagStaff, and MOOREtheMARYer.</title>
        <authorList>
            <person name="Pope W.H."/>
            <person name="Augustine D.A."/>
            <person name="Carroll D.C."/>
            <person name="Duncan J.C."/>
            <person name="Harwi K.M."/>
            <person name="Howry R."/>
            <person name="Jagessar B."/>
            <person name="Lum B.A."/>
            <person name="Meinert J.W."/>
            <person name="Migliozzi J.S."/>
            <person name="Milliken K.A."/>
            <person name="Mitchell C.J."/>
            <person name="Nalatwad A.S."/>
            <person name="Orlandini K.C."/>
            <person name="Rhein M.J."/>
            <person name="Saravanan V."/>
            <person name="Seese B.A."/>
            <person name="Schiebel J.G."/>
            <person name="Thomas K.B."/>
            <person name="Adkins N.L."/>
            <person name="Cohen K.L."/>
            <person name="Iyengar V.B."/>
            <person name="Kim H."/>
            <person name="Kramer Z.J."/>
            <person name="Montgomery M.T."/>
            <person name="Schafer C.E."/>
            <person name="Wilkes K.E."/>
            <person name="Grubb S.R."/>
            <person name="Warner M.H."/>
            <person name="Bowman C.A."/>
            <person name="Russell D.A."/>
            <person name="Hatfull G.F."/>
        </authorList>
    </citation>
    <scope>NUCLEOTIDE SEQUENCE [LARGE SCALE GENOMIC DNA]</scope>
</reference>
<dbReference type="KEGG" id="vg:26625194"/>
<gene>
    <name evidence="1" type="primary">21</name>
    <name evidence="1" type="ORF">SEA_MOORETHEMARYER_21</name>
</gene>
<dbReference type="Proteomes" id="UP000202037">
    <property type="component" value="Segment"/>
</dbReference>
<dbReference type="RefSeq" id="YP_009198058.1">
    <property type="nucleotide sequence ID" value="NC_028791.1"/>
</dbReference>
<proteinExistence type="predicted"/>